<evidence type="ECO:0000313" key="5">
    <source>
        <dbReference type="Proteomes" id="UP000220034"/>
    </source>
</evidence>
<dbReference type="GO" id="GO:0016757">
    <property type="term" value="F:glycosyltransferase activity"/>
    <property type="evidence" value="ECO:0007669"/>
    <property type="project" value="InterPro"/>
</dbReference>
<evidence type="ECO:0000259" key="3">
    <source>
        <dbReference type="Pfam" id="PF13439"/>
    </source>
</evidence>
<dbReference type="InterPro" id="IPR001296">
    <property type="entry name" value="Glyco_trans_1"/>
</dbReference>
<dbReference type="InterPro" id="IPR028098">
    <property type="entry name" value="Glyco_trans_4-like_N"/>
</dbReference>
<name>A0A2C9CMU2_9RHOB</name>
<evidence type="ECO:0000313" key="4">
    <source>
        <dbReference type="EMBL" id="SOH92532.1"/>
    </source>
</evidence>
<evidence type="ECO:0000259" key="2">
    <source>
        <dbReference type="Pfam" id="PF00534"/>
    </source>
</evidence>
<accession>A0A2C9CMU2</accession>
<dbReference type="RefSeq" id="WP_180955855.1">
    <property type="nucleotide sequence ID" value="NZ_OCTN01000001.1"/>
</dbReference>
<feature type="domain" description="Glycosyltransferase subfamily 4-like N-terminal" evidence="3">
    <location>
        <begin position="54"/>
        <end position="148"/>
    </location>
</feature>
<keyword evidence="1 4" id="KW-0808">Transferase</keyword>
<dbReference type="SUPFAM" id="SSF53756">
    <property type="entry name" value="UDP-Glycosyltransferase/glycogen phosphorylase"/>
    <property type="match status" value="1"/>
</dbReference>
<sequence length="340" mass="35628">MIGTFAIPGDLTTTSGGYAYDRSLLRELPELVHLALPGGYPFPSQAEIDIAANLLHAADGPLLIDGLAYGALPAELTRSLQQPVVALCHHPLAMETGTGVEDAVRLQASEYAALAAAAAVIVTSETTARTLHTRYDVPEDKIHVAEPGLMPVPAAPRNGSPPVILTVASLTPRKGHDVLIAALAGISDLNWRAIWAGPSPNAAWAETLLDLIAQANLQDRITLLGAISEPDLMQQRLNADLFCLPSHYEGYGMAFTEAMLSGLPVIGCAGGAVTDVVPPVAGLLTEPGDAGALSRSLRAVLTDDILAERLATGGRSHALSLPSWPDTAAVVRDVMNRMTR</sequence>
<gene>
    <name evidence="4" type="ORF">SAMN06273572_101379</name>
</gene>
<dbReference type="Proteomes" id="UP000220034">
    <property type="component" value="Unassembled WGS sequence"/>
</dbReference>
<protein>
    <submittedName>
        <fullName evidence="4">Glycosyltransferase involved in cell wall bisynthesis</fullName>
    </submittedName>
</protein>
<dbReference type="PANTHER" id="PTHR46401:SF2">
    <property type="entry name" value="GLYCOSYLTRANSFERASE WBBK-RELATED"/>
    <property type="match status" value="1"/>
</dbReference>
<dbReference type="CDD" id="cd03801">
    <property type="entry name" value="GT4_PimA-like"/>
    <property type="match status" value="1"/>
</dbReference>
<organism evidence="4 5">
    <name type="scientific">Pontivivens marinum</name>
    <dbReference type="NCBI Taxonomy" id="1690039"/>
    <lineage>
        <taxon>Bacteria</taxon>
        <taxon>Pseudomonadati</taxon>
        <taxon>Pseudomonadota</taxon>
        <taxon>Alphaproteobacteria</taxon>
        <taxon>Rhodobacterales</taxon>
        <taxon>Paracoccaceae</taxon>
        <taxon>Pontivivens</taxon>
    </lineage>
</organism>
<feature type="domain" description="Glycosyl transferase family 1" evidence="2">
    <location>
        <begin position="157"/>
        <end position="316"/>
    </location>
</feature>
<dbReference type="PANTHER" id="PTHR46401">
    <property type="entry name" value="GLYCOSYLTRANSFERASE WBBK-RELATED"/>
    <property type="match status" value="1"/>
</dbReference>
<dbReference type="Pfam" id="PF00534">
    <property type="entry name" value="Glycos_transf_1"/>
    <property type="match status" value="1"/>
</dbReference>
<reference evidence="5" key="1">
    <citation type="submission" date="2017-09" db="EMBL/GenBank/DDBJ databases">
        <authorList>
            <person name="Varghese N."/>
            <person name="Submissions S."/>
        </authorList>
    </citation>
    <scope>NUCLEOTIDE SEQUENCE [LARGE SCALE GENOMIC DNA]</scope>
    <source>
        <strain evidence="5">C7</strain>
    </source>
</reference>
<dbReference type="EMBL" id="OCTN01000001">
    <property type="protein sequence ID" value="SOH92532.1"/>
    <property type="molecule type" value="Genomic_DNA"/>
</dbReference>
<keyword evidence="5" id="KW-1185">Reference proteome</keyword>
<evidence type="ECO:0000256" key="1">
    <source>
        <dbReference type="ARBA" id="ARBA00022679"/>
    </source>
</evidence>
<dbReference type="Gene3D" id="3.40.50.2000">
    <property type="entry name" value="Glycogen Phosphorylase B"/>
    <property type="match status" value="2"/>
</dbReference>
<dbReference type="Pfam" id="PF13439">
    <property type="entry name" value="Glyco_transf_4"/>
    <property type="match status" value="1"/>
</dbReference>
<dbReference type="GO" id="GO:0009103">
    <property type="term" value="P:lipopolysaccharide biosynthetic process"/>
    <property type="evidence" value="ECO:0007669"/>
    <property type="project" value="TreeGrafter"/>
</dbReference>
<proteinExistence type="predicted"/>
<dbReference type="AlphaFoldDB" id="A0A2C9CMU2"/>